<dbReference type="GO" id="GO:0051301">
    <property type="term" value="P:cell division"/>
    <property type="evidence" value="ECO:0007669"/>
    <property type="project" value="UniProtKB-KW"/>
</dbReference>
<keyword evidence="8 14" id="KW-0067">ATP-binding</keyword>
<keyword evidence="4 14" id="KW-0963">Cytoplasm</keyword>
<keyword evidence="7 14" id="KW-0547">Nucleotide-binding</keyword>
<dbReference type="SUPFAM" id="SSF53623">
    <property type="entry name" value="MurD-like peptide ligases, catalytic domain"/>
    <property type="match status" value="1"/>
</dbReference>
<evidence type="ECO:0000256" key="11">
    <source>
        <dbReference type="ARBA" id="ARBA00023306"/>
    </source>
</evidence>
<feature type="domain" description="Mur ligase central" evidence="17">
    <location>
        <begin position="116"/>
        <end position="299"/>
    </location>
</feature>
<dbReference type="Pfam" id="PF02875">
    <property type="entry name" value="Mur_ligase_C"/>
    <property type="match status" value="1"/>
</dbReference>
<dbReference type="GO" id="GO:0071555">
    <property type="term" value="P:cell wall organization"/>
    <property type="evidence" value="ECO:0007669"/>
    <property type="project" value="UniProtKB-KW"/>
</dbReference>
<dbReference type="InterPro" id="IPR005758">
    <property type="entry name" value="UDP-N-AcMur_Ala_ligase_MurC"/>
</dbReference>
<evidence type="ECO:0000313" key="19">
    <source>
        <dbReference type="Proteomes" id="UP000199476"/>
    </source>
</evidence>
<dbReference type="InterPro" id="IPR036565">
    <property type="entry name" value="Mur-like_cat_sf"/>
</dbReference>
<dbReference type="GO" id="GO:0008763">
    <property type="term" value="F:UDP-N-acetylmuramate-L-alanine ligase activity"/>
    <property type="evidence" value="ECO:0007669"/>
    <property type="project" value="UniProtKB-UniRule"/>
</dbReference>
<evidence type="ECO:0000256" key="5">
    <source>
        <dbReference type="ARBA" id="ARBA00022598"/>
    </source>
</evidence>
<comment type="subcellular location">
    <subcellularLocation>
        <location evidence="1 14">Cytoplasm</location>
    </subcellularLocation>
</comment>
<proteinExistence type="inferred from homology"/>
<dbReference type="OrthoDB" id="9804126at2"/>
<evidence type="ECO:0000313" key="18">
    <source>
        <dbReference type="EMBL" id="SDL38665.1"/>
    </source>
</evidence>
<evidence type="ECO:0000256" key="1">
    <source>
        <dbReference type="ARBA" id="ARBA00004496"/>
    </source>
</evidence>
<keyword evidence="10 14" id="KW-0573">Peptidoglycan synthesis</keyword>
<comment type="similarity">
    <text evidence="14">Belongs to the MurCDEF family.</text>
</comment>
<keyword evidence="12 14" id="KW-0961">Cell wall biogenesis/degradation</keyword>
<keyword evidence="6 14" id="KW-0132">Cell division</keyword>
<dbReference type="EMBL" id="FNGO01000004">
    <property type="protein sequence ID" value="SDL38665.1"/>
    <property type="molecule type" value="Genomic_DNA"/>
</dbReference>
<keyword evidence="9 14" id="KW-0133">Cell shape</keyword>
<protein>
    <recommendedName>
        <fullName evidence="3 14">UDP-N-acetylmuramate--L-alanine ligase</fullName>
        <ecNumber evidence="3 14">6.3.2.8</ecNumber>
    </recommendedName>
    <alternativeName>
        <fullName evidence="14">UDP-N-acetylmuramoyl-L-alanine synthetase</fullName>
    </alternativeName>
</protein>
<evidence type="ECO:0000256" key="13">
    <source>
        <dbReference type="ARBA" id="ARBA00047833"/>
    </source>
</evidence>
<feature type="binding site" evidence="14">
    <location>
        <begin position="118"/>
        <end position="124"/>
    </location>
    <ligand>
        <name>ATP</name>
        <dbReference type="ChEBI" id="CHEBI:30616"/>
    </ligand>
</feature>
<evidence type="ECO:0000259" key="16">
    <source>
        <dbReference type="Pfam" id="PF02875"/>
    </source>
</evidence>
<evidence type="ECO:0000256" key="6">
    <source>
        <dbReference type="ARBA" id="ARBA00022618"/>
    </source>
</evidence>
<keyword evidence="19" id="KW-1185">Reference proteome</keyword>
<accession>A0A1G9JN65</accession>
<dbReference type="Gene3D" id="3.90.190.20">
    <property type="entry name" value="Mur ligase, C-terminal domain"/>
    <property type="match status" value="1"/>
</dbReference>
<dbReference type="GO" id="GO:0005524">
    <property type="term" value="F:ATP binding"/>
    <property type="evidence" value="ECO:0007669"/>
    <property type="project" value="UniProtKB-UniRule"/>
</dbReference>
<feature type="domain" description="Mur ligase C-terminal" evidence="16">
    <location>
        <begin position="321"/>
        <end position="454"/>
    </location>
</feature>
<comment type="pathway">
    <text evidence="2 14">Cell wall biogenesis; peptidoglycan biosynthesis.</text>
</comment>
<dbReference type="GO" id="GO:0009252">
    <property type="term" value="P:peptidoglycan biosynthetic process"/>
    <property type="evidence" value="ECO:0007669"/>
    <property type="project" value="UniProtKB-UniRule"/>
</dbReference>
<dbReference type="InterPro" id="IPR004101">
    <property type="entry name" value="Mur_ligase_C"/>
</dbReference>
<organism evidence="18 19">
    <name type="scientific">Halarsenatibacter silvermanii</name>
    <dbReference type="NCBI Taxonomy" id="321763"/>
    <lineage>
        <taxon>Bacteria</taxon>
        <taxon>Bacillati</taxon>
        <taxon>Bacillota</taxon>
        <taxon>Clostridia</taxon>
        <taxon>Halanaerobiales</taxon>
        <taxon>Halarsenatibacteraceae</taxon>
        <taxon>Halarsenatibacter</taxon>
    </lineage>
</organism>
<dbReference type="PANTHER" id="PTHR43445:SF3">
    <property type="entry name" value="UDP-N-ACETYLMURAMATE--L-ALANINE LIGASE"/>
    <property type="match status" value="1"/>
</dbReference>
<evidence type="ECO:0000256" key="2">
    <source>
        <dbReference type="ARBA" id="ARBA00004752"/>
    </source>
</evidence>
<dbReference type="SUPFAM" id="SSF53244">
    <property type="entry name" value="MurD-like peptide ligases, peptide-binding domain"/>
    <property type="match status" value="1"/>
</dbReference>
<evidence type="ECO:0000256" key="3">
    <source>
        <dbReference type="ARBA" id="ARBA00012211"/>
    </source>
</evidence>
<evidence type="ECO:0000256" key="9">
    <source>
        <dbReference type="ARBA" id="ARBA00022960"/>
    </source>
</evidence>
<reference evidence="18 19" key="1">
    <citation type="submission" date="2016-10" db="EMBL/GenBank/DDBJ databases">
        <authorList>
            <person name="de Groot N.N."/>
        </authorList>
    </citation>
    <scope>NUCLEOTIDE SEQUENCE [LARGE SCALE GENOMIC DNA]</scope>
    <source>
        <strain evidence="18 19">SLAS-1</strain>
    </source>
</reference>
<feature type="domain" description="Mur ligase N-terminal catalytic" evidence="15">
    <location>
        <begin position="14"/>
        <end position="111"/>
    </location>
</feature>
<comment type="function">
    <text evidence="14">Cell wall formation.</text>
</comment>
<comment type="catalytic activity">
    <reaction evidence="13 14">
        <text>UDP-N-acetyl-alpha-D-muramate + L-alanine + ATP = UDP-N-acetyl-alpha-D-muramoyl-L-alanine + ADP + phosphate + H(+)</text>
        <dbReference type="Rhea" id="RHEA:23372"/>
        <dbReference type="ChEBI" id="CHEBI:15378"/>
        <dbReference type="ChEBI" id="CHEBI:30616"/>
        <dbReference type="ChEBI" id="CHEBI:43474"/>
        <dbReference type="ChEBI" id="CHEBI:57972"/>
        <dbReference type="ChEBI" id="CHEBI:70757"/>
        <dbReference type="ChEBI" id="CHEBI:83898"/>
        <dbReference type="ChEBI" id="CHEBI:456216"/>
        <dbReference type="EC" id="6.3.2.8"/>
    </reaction>
</comment>
<dbReference type="GO" id="GO:0008360">
    <property type="term" value="P:regulation of cell shape"/>
    <property type="evidence" value="ECO:0007669"/>
    <property type="project" value="UniProtKB-KW"/>
</dbReference>
<dbReference type="InterPro" id="IPR013221">
    <property type="entry name" value="Mur_ligase_cen"/>
</dbReference>
<evidence type="ECO:0000256" key="7">
    <source>
        <dbReference type="ARBA" id="ARBA00022741"/>
    </source>
</evidence>
<dbReference type="Pfam" id="PF01225">
    <property type="entry name" value="Mur_ligase"/>
    <property type="match status" value="1"/>
</dbReference>
<dbReference type="EC" id="6.3.2.8" evidence="3 14"/>
<evidence type="ECO:0000256" key="4">
    <source>
        <dbReference type="ARBA" id="ARBA00022490"/>
    </source>
</evidence>
<gene>
    <name evidence="14" type="primary">murC</name>
    <name evidence="18" type="ORF">SAMN04488692_10437</name>
</gene>
<dbReference type="Pfam" id="PF08245">
    <property type="entry name" value="Mur_ligase_M"/>
    <property type="match status" value="1"/>
</dbReference>
<keyword evidence="5 14" id="KW-0436">Ligase</keyword>
<dbReference type="UniPathway" id="UPA00219"/>
<dbReference type="AlphaFoldDB" id="A0A1G9JN65"/>
<evidence type="ECO:0000256" key="8">
    <source>
        <dbReference type="ARBA" id="ARBA00022840"/>
    </source>
</evidence>
<sequence length="472" mass="52120">MVSSTFEVDPDDRVHFVGAGGVSMSALAALHLEEGGQVTGSDITKNSRITNLLEKGADISIGHKPENIDDQDLLVKSTAIPEGNSEVQQAAEKGIPVISRAEFLAGLAADKKQIAVSGTHGKTTTTAMLTEIFLRAGRDPSVMLGGELISAESNHISGEEEHFIFEADESDGSLVYYSPWLAIITNLEAEHLNFYEDEIEIADKMKEFINRIESGGFLILCSDDPLIRTQIKPYAEKRDINIITYGINSGDYKADQVKTKNFKTSYQFKIENKNVSRDMRVNLPGRCSVLNSLAAAAAARAAGVDWNAIEDGLDNFKGVKRRFEVKGMVDDIQVIDDYAHHPTEIFATYLTAARSEPSRIITIFQPHRFTRTRALWSDFVCTLSRIDYLLVCDIYPANQKPIEGINSRRLIEEIKKEKGSSNGWTKYSGTPQEAADFLLDRLDGGDLVLTLGAGDVYKAGETLLEKMRGRED</sequence>
<dbReference type="InterPro" id="IPR000713">
    <property type="entry name" value="Mur_ligase_N"/>
</dbReference>
<evidence type="ECO:0000256" key="14">
    <source>
        <dbReference type="HAMAP-Rule" id="MF_00046"/>
    </source>
</evidence>
<name>A0A1G9JN65_9FIRM</name>
<dbReference type="NCBIfam" id="TIGR01082">
    <property type="entry name" value="murC"/>
    <property type="match status" value="1"/>
</dbReference>
<evidence type="ECO:0000259" key="15">
    <source>
        <dbReference type="Pfam" id="PF01225"/>
    </source>
</evidence>
<dbReference type="Gene3D" id="3.40.1190.10">
    <property type="entry name" value="Mur-like, catalytic domain"/>
    <property type="match status" value="1"/>
</dbReference>
<dbReference type="STRING" id="321763.SAMN04488692_10437"/>
<evidence type="ECO:0000256" key="12">
    <source>
        <dbReference type="ARBA" id="ARBA00023316"/>
    </source>
</evidence>
<keyword evidence="11 14" id="KW-0131">Cell cycle</keyword>
<dbReference type="InterPro" id="IPR036615">
    <property type="entry name" value="Mur_ligase_C_dom_sf"/>
</dbReference>
<evidence type="ECO:0000256" key="10">
    <source>
        <dbReference type="ARBA" id="ARBA00022984"/>
    </source>
</evidence>
<dbReference type="HAMAP" id="MF_00046">
    <property type="entry name" value="MurC"/>
    <property type="match status" value="1"/>
</dbReference>
<evidence type="ECO:0000259" key="17">
    <source>
        <dbReference type="Pfam" id="PF08245"/>
    </source>
</evidence>
<dbReference type="RefSeq" id="WP_089758474.1">
    <property type="nucleotide sequence ID" value="NZ_FNGO01000004.1"/>
</dbReference>
<dbReference type="SUPFAM" id="SSF51984">
    <property type="entry name" value="MurCD N-terminal domain"/>
    <property type="match status" value="1"/>
</dbReference>
<dbReference type="PANTHER" id="PTHR43445">
    <property type="entry name" value="UDP-N-ACETYLMURAMATE--L-ALANINE LIGASE-RELATED"/>
    <property type="match status" value="1"/>
</dbReference>
<dbReference type="InterPro" id="IPR050061">
    <property type="entry name" value="MurCDEF_pg_biosynth"/>
</dbReference>
<dbReference type="GO" id="GO:0005737">
    <property type="term" value="C:cytoplasm"/>
    <property type="evidence" value="ECO:0007669"/>
    <property type="project" value="UniProtKB-SubCell"/>
</dbReference>
<dbReference type="Proteomes" id="UP000199476">
    <property type="component" value="Unassembled WGS sequence"/>
</dbReference>
<dbReference type="Gene3D" id="3.40.50.720">
    <property type="entry name" value="NAD(P)-binding Rossmann-like Domain"/>
    <property type="match status" value="1"/>
</dbReference>